<reference evidence="2" key="1">
    <citation type="journal article" date="2023" name="Mol. Phylogenet. Evol.">
        <title>Genome-scale phylogeny and comparative genomics of the fungal order Sordariales.</title>
        <authorList>
            <person name="Hensen N."/>
            <person name="Bonometti L."/>
            <person name="Westerberg I."/>
            <person name="Brannstrom I.O."/>
            <person name="Guillou S."/>
            <person name="Cros-Aarteil S."/>
            <person name="Calhoun S."/>
            <person name="Haridas S."/>
            <person name="Kuo A."/>
            <person name="Mondo S."/>
            <person name="Pangilinan J."/>
            <person name="Riley R."/>
            <person name="LaButti K."/>
            <person name="Andreopoulos B."/>
            <person name="Lipzen A."/>
            <person name="Chen C."/>
            <person name="Yan M."/>
            <person name="Daum C."/>
            <person name="Ng V."/>
            <person name="Clum A."/>
            <person name="Steindorff A."/>
            <person name="Ohm R.A."/>
            <person name="Martin F."/>
            <person name="Silar P."/>
            <person name="Natvig D.O."/>
            <person name="Lalanne C."/>
            <person name="Gautier V."/>
            <person name="Ament-Velasquez S.L."/>
            <person name="Kruys A."/>
            <person name="Hutchinson M.I."/>
            <person name="Powell A.J."/>
            <person name="Barry K."/>
            <person name="Miller A.N."/>
            <person name="Grigoriev I.V."/>
            <person name="Debuchy R."/>
            <person name="Gladieux P."/>
            <person name="Hiltunen Thoren M."/>
            <person name="Johannesson H."/>
        </authorList>
    </citation>
    <scope>NUCLEOTIDE SEQUENCE</scope>
    <source>
        <strain evidence="2">CBS 123565</strain>
    </source>
</reference>
<keyword evidence="1" id="KW-0472">Membrane</keyword>
<keyword evidence="1" id="KW-1133">Transmembrane helix</keyword>
<organism evidence="2 3">
    <name type="scientific">Trichocladium antarcticum</name>
    <dbReference type="NCBI Taxonomy" id="1450529"/>
    <lineage>
        <taxon>Eukaryota</taxon>
        <taxon>Fungi</taxon>
        <taxon>Dikarya</taxon>
        <taxon>Ascomycota</taxon>
        <taxon>Pezizomycotina</taxon>
        <taxon>Sordariomycetes</taxon>
        <taxon>Sordariomycetidae</taxon>
        <taxon>Sordariales</taxon>
        <taxon>Chaetomiaceae</taxon>
        <taxon>Trichocladium</taxon>
    </lineage>
</organism>
<evidence type="ECO:0000256" key="1">
    <source>
        <dbReference type="SAM" id="Phobius"/>
    </source>
</evidence>
<name>A0AAN6ZA94_9PEZI</name>
<protein>
    <submittedName>
        <fullName evidence="2">Uncharacterized protein</fullName>
    </submittedName>
</protein>
<gene>
    <name evidence="2" type="ORF">BT67DRAFT_202976</name>
</gene>
<accession>A0AAN6ZA94</accession>
<dbReference type="EMBL" id="MU853430">
    <property type="protein sequence ID" value="KAK4130837.1"/>
    <property type="molecule type" value="Genomic_DNA"/>
</dbReference>
<dbReference type="Proteomes" id="UP001304895">
    <property type="component" value="Unassembled WGS sequence"/>
</dbReference>
<feature type="transmembrane region" description="Helical" evidence="1">
    <location>
        <begin position="43"/>
        <end position="59"/>
    </location>
</feature>
<proteinExistence type="predicted"/>
<reference evidence="2" key="2">
    <citation type="submission" date="2023-05" db="EMBL/GenBank/DDBJ databases">
        <authorList>
            <consortium name="Lawrence Berkeley National Laboratory"/>
            <person name="Steindorff A."/>
            <person name="Hensen N."/>
            <person name="Bonometti L."/>
            <person name="Westerberg I."/>
            <person name="Brannstrom I.O."/>
            <person name="Guillou S."/>
            <person name="Cros-Aarteil S."/>
            <person name="Calhoun S."/>
            <person name="Haridas S."/>
            <person name="Kuo A."/>
            <person name="Mondo S."/>
            <person name="Pangilinan J."/>
            <person name="Riley R."/>
            <person name="Labutti K."/>
            <person name="Andreopoulos B."/>
            <person name="Lipzen A."/>
            <person name="Chen C."/>
            <person name="Yanf M."/>
            <person name="Daum C."/>
            <person name="Ng V."/>
            <person name="Clum A."/>
            <person name="Ohm R."/>
            <person name="Martin F."/>
            <person name="Silar P."/>
            <person name="Natvig D."/>
            <person name="Lalanne C."/>
            <person name="Gautier V."/>
            <person name="Ament-Velasquez S.L."/>
            <person name="Kruys A."/>
            <person name="Hutchinson M.I."/>
            <person name="Powell A.J."/>
            <person name="Barry K."/>
            <person name="Miller A.N."/>
            <person name="Grigoriev I.V."/>
            <person name="Debuchy R."/>
            <person name="Gladieux P."/>
            <person name="Thoren M.H."/>
            <person name="Johannesson H."/>
        </authorList>
    </citation>
    <scope>NUCLEOTIDE SEQUENCE</scope>
    <source>
        <strain evidence="2">CBS 123565</strain>
    </source>
</reference>
<feature type="transmembrane region" description="Helical" evidence="1">
    <location>
        <begin position="12"/>
        <end position="31"/>
    </location>
</feature>
<dbReference type="AlphaFoldDB" id="A0AAN6ZA94"/>
<sequence>MTRHREWEGTEGPAFFGEYIIALFCFFWSCSPSPTLFFFKQDLLVWVALIFYFSFFFARPPGEGDGNGAGTGRMDFALHIIDTQPERGRRHTKHGSAALHNQWHDNKQWVCPIGGSFHVRARGAGK</sequence>
<evidence type="ECO:0000313" key="2">
    <source>
        <dbReference type="EMBL" id="KAK4130837.1"/>
    </source>
</evidence>
<keyword evidence="1" id="KW-0812">Transmembrane</keyword>
<comment type="caution">
    <text evidence="2">The sequence shown here is derived from an EMBL/GenBank/DDBJ whole genome shotgun (WGS) entry which is preliminary data.</text>
</comment>
<keyword evidence="3" id="KW-1185">Reference proteome</keyword>
<evidence type="ECO:0000313" key="3">
    <source>
        <dbReference type="Proteomes" id="UP001304895"/>
    </source>
</evidence>